<dbReference type="EMBL" id="HBEG01022743">
    <property type="protein sequence ID" value="CAD8358441.1"/>
    <property type="molecule type" value="Transcribed_RNA"/>
</dbReference>
<feature type="compositionally biased region" description="Low complexity" evidence="1">
    <location>
        <begin position="328"/>
        <end position="346"/>
    </location>
</feature>
<feature type="region of interest" description="Disordered" evidence="1">
    <location>
        <begin position="276"/>
        <end position="381"/>
    </location>
</feature>
<dbReference type="AlphaFoldDB" id="A0A7S0AB53"/>
<feature type="compositionally biased region" description="Low complexity" evidence="1">
    <location>
        <begin position="354"/>
        <end position="364"/>
    </location>
</feature>
<feature type="compositionally biased region" description="Polar residues" evidence="1">
    <location>
        <begin position="295"/>
        <end position="311"/>
    </location>
</feature>
<accession>A0A7S0AB53</accession>
<evidence type="ECO:0000313" key="2">
    <source>
        <dbReference type="EMBL" id="CAD8358441.1"/>
    </source>
</evidence>
<organism evidence="2">
    <name type="scientific">Pyrodinium bahamense</name>
    <dbReference type="NCBI Taxonomy" id="73915"/>
    <lineage>
        <taxon>Eukaryota</taxon>
        <taxon>Sar</taxon>
        <taxon>Alveolata</taxon>
        <taxon>Dinophyceae</taxon>
        <taxon>Gonyaulacales</taxon>
        <taxon>Pyrocystaceae</taxon>
        <taxon>Pyrodinium</taxon>
    </lineage>
</organism>
<gene>
    <name evidence="2" type="ORF">PBAH0796_LOCUS13793</name>
</gene>
<name>A0A7S0AB53_9DINO</name>
<sequence>MGARRRAARCRLPPRSSRRCGWPRGCVPQTALLLVASGGVLWMGRYQALAALQVFVLPARRTLPAAFPPLRGCRMPLAVRRLAGPYGGPGWRQPGPPQPGFPEDVPDPMALMRQMLSGEAPPGSRGMPGGFPNMPGGMPAGFSARGLLFGAFKDFLLGRQARPTTDSFITNRVPVLQTVKRPIMIAFFAYCLYNGWVGRFGFLQGALGSSYFDMLAVPLRVLPTSPLYGLAYFYAQMWLDLGLKAMGFLINLARGKAKIPSPKAFMQQIEDMAQQPGGARNPWAGAAGGAEPWGQATSGAASPFAQPSSGSPWDALVTPPHAQPAGMPTAPTTPLQVPPLQTHPLQAQPPSAPVPAAKPVASRRPSSKPPPVIDADVTFLD</sequence>
<evidence type="ECO:0000256" key="1">
    <source>
        <dbReference type="SAM" id="MobiDB-lite"/>
    </source>
</evidence>
<proteinExistence type="predicted"/>
<protein>
    <submittedName>
        <fullName evidence="2">Uncharacterized protein</fullName>
    </submittedName>
</protein>
<reference evidence="2" key="1">
    <citation type="submission" date="2021-01" db="EMBL/GenBank/DDBJ databases">
        <authorList>
            <person name="Corre E."/>
            <person name="Pelletier E."/>
            <person name="Niang G."/>
            <person name="Scheremetjew M."/>
            <person name="Finn R."/>
            <person name="Kale V."/>
            <person name="Holt S."/>
            <person name="Cochrane G."/>
            <person name="Meng A."/>
            <person name="Brown T."/>
            <person name="Cohen L."/>
        </authorList>
    </citation>
    <scope>NUCLEOTIDE SEQUENCE</scope>
    <source>
        <strain evidence="2">Pbaha01</strain>
    </source>
</reference>